<dbReference type="Proteomes" id="UP001500767">
    <property type="component" value="Unassembled WGS sequence"/>
</dbReference>
<dbReference type="EMBL" id="BAAAYR010000001">
    <property type="protein sequence ID" value="GAA3552309.1"/>
    <property type="molecule type" value="Genomic_DNA"/>
</dbReference>
<accession>A0ABP6WJT5</accession>
<evidence type="ECO:0000313" key="2">
    <source>
        <dbReference type="Proteomes" id="UP001500767"/>
    </source>
</evidence>
<dbReference type="RefSeq" id="WP_204912464.1">
    <property type="nucleotide sequence ID" value="NZ_BAAAYR010000001.1"/>
</dbReference>
<comment type="caution">
    <text evidence="1">The sequence shown here is derived from an EMBL/GenBank/DDBJ whole genome shotgun (WGS) entry which is preliminary data.</text>
</comment>
<keyword evidence="2" id="KW-1185">Reference proteome</keyword>
<reference evidence="2" key="1">
    <citation type="journal article" date="2019" name="Int. J. Syst. Evol. Microbiol.">
        <title>The Global Catalogue of Microorganisms (GCM) 10K type strain sequencing project: providing services to taxonomists for standard genome sequencing and annotation.</title>
        <authorList>
            <consortium name="The Broad Institute Genomics Platform"/>
            <consortium name="The Broad Institute Genome Sequencing Center for Infectious Disease"/>
            <person name="Wu L."/>
            <person name="Ma J."/>
        </authorList>
    </citation>
    <scope>NUCLEOTIDE SEQUENCE [LARGE SCALE GENOMIC DNA]</scope>
    <source>
        <strain evidence="2">JCM 16540</strain>
    </source>
</reference>
<organism evidence="1 2">
    <name type="scientific">Microlunatus spumicola</name>
    <dbReference type="NCBI Taxonomy" id="81499"/>
    <lineage>
        <taxon>Bacteria</taxon>
        <taxon>Bacillati</taxon>
        <taxon>Actinomycetota</taxon>
        <taxon>Actinomycetes</taxon>
        <taxon>Propionibacteriales</taxon>
        <taxon>Propionibacteriaceae</taxon>
        <taxon>Microlunatus</taxon>
    </lineage>
</organism>
<proteinExistence type="predicted"/>
<gene>
    <name evidence="1" type="ORF">GCM10022197_04130</name>
</gene>
<sequence>MPSNRADKPVPFVPRSNASLLTGQFWPIPLDNGLFAAGVVLGVPSEVTLPQHAGSRRLFVAGLLDWHGPDLPDAHVLEGTALRGCGTAHVTSIELTSAGRGIVGRLVTVPSGLAYLSHRAGPGVQVLINGRPDHAASAEEREQLEVWGTWGLTYVQGLANTSFGATPPACVLDRSK</sequence>
<name>A0ABP6WJT5_9ACTN</name>
<protein>
    <submittedName>
        <fullName evidence="1">Immunity 26/phosphotriesterase HocA family protein</fullName>
    </submittedName>
</protein>
<evidence type="ECO:0000313" key="1">
    <source>
        <dbReference type="EMBL" id="GAA3552309.1"/>
    </source>
</evidence>